<organism evidence="1 2">
    <name type="scientific">Papaver somniferum</name>
    <name type="common">Opium poppy</name>
    <dbReference type="NCBI Taxonomy" id="3469"/>
    <lineage>
        <taxon>Eukaryota</taxon>
        <taxon>Viridiplantae</taxon>
        <taxon>Streptophyta</taxon>
        <taxon>Embryophyta</taxon>
        <taxon>Tracheophyta</taxon>
        <taxon>Spermatophyta</taxon>
        <taxon>Magnoliopsida</taxon>
        <taxon>Ranunculales</taxon>
        <taxon>Papaveraceae</taxon>
        <taxon>Papaveroideae</taxon>
        <taxon>Papaver</taxon>
    </lineage>
</organism>
<reference evidence="1 2" key="1">
    <citation type="journal article" date="2018" name="Science">
        <title>The opium poppy genome and morphinan production.</title>
        <authorList>
            <person name="Guo L."/>
            <person name="Winzer T."/>
            <person name="Yang X."/>
            <person name="Li Y."/>
            <person name="Ning Z."/>
            <person name="He Z."/>
            <person name="Teodor R."/>
            <person name="Lu Y."/>
            <person name="Bowser T.A."/>
            <person name="Graham I.A."/>
            <person name="Ye K."/>
        </authorList>
    </citation>
    <scope>NUCLEOTIDE SEQUENCE [LARGE SCALE GENOMIC DNA]</scope>
    <source>
        <strain evidence="2">cv. HN1</strain>
        <tissue evidence="1">Leaves</tissue>
    </source>
</reference>
<dbReference type="InterPro" id="IPR012340">
    <property type="entry name" value="NA-bd_OB-fold"/>
</dbReference>
<dbReference type="Proteomes" id="UP000316621">
    <property type="component" value="Chromosome 4"/>
</dbReference>
<protein>
    <submittedName>
        <fullName evidence="1">Uncharacterized protein</fullName>
    </submittedName>
</protein>
<dbReference type="EMBL" id="CM010718">
    <property type="protein sequence ID" value="RZC57585.1"/>
    <property type="molecule type" value="Genomic_DNA"/>
</dbReference>
<dbReference type="AlphaFoldDB" id="A0A4Y7JD64"/>
<accession>A0A4Y7JD64</accession>
<gene>
    <name evidence="1" type="ORF">C5167_004886</name>
</gene>
<keyword evidence="2" id="KW-1185">Reference proteome</keyword>
<dbReference type="Gramene" id="RZC57585">
    <property type="protein sequence ID" value="RZC57585"/>
    <property type="gene ID" value="C5167_004886"/>
</dbReference>
<name>A0A4Y7JD64_PAPSO</name>
<evidence type="ECO:0000313" key="2">
    <source>
        <dbReference type="Proteomes" id="UP000316621"/>
    </source>
</evidence>
<sequence>MFNSGMQVLNRIFVEARANIILESNGWHYLGCNCTTKAVGEEGDCGCRKCEDKAEEPVPSDRPSGHTIFAALDSEVQRIVHTTASDVVMMGEQEEGKCKVVAAFENTLNVEMDQSALRSTRRIKYSQLHGCKVSFPYSIPNSPSLRSRALNCQGSK</sequence>
<dbReference type="Gene3D" id="2.40.50.140">
    <property type="entry name" value="Nucleic acid-binding proteins"/>
    <property type="match status" value="1"/>
</dbReference>
<evidence type="ECO:0000313" key="1">
    <source>
        <dbReference type="EMBL" id="RZC57585.1"/>
    </source>
</evidence>
<proteinExistence type="predicted"/>